<accession>A0A8E1WDM9</accession>
<keyword evidence="1" id="KW-0328">Glycosyltransferase</keyword>
<organism evidence="3 4">
    <name type="scientific">Aminobacter carboxidus</name>
    <dbReference type="NCBI Taxonomy" id="376165"/>
    <lineage>
        <taxon>Bacteria</taxon>
        <taxon>Pseudomonadati</taxon>
        <taxon>Pseudomonadota</taxon>
        <taxon>Alphaproteobacteria</taxon>
        <taxon>Hyphomicrobiales</taxon>
        <taxon>Phyllobacteriaceae</taxon>
        <taxon>Aminobacter</taxon>
    </lineage>
</organism>
<gene>
    <name evidence="3" type="ORF">HNQ96_001523</name>
</gene>
<evidence type="ECO:0000313" key="3">
    <source>
        <dbReference type="EMBL" id="MBB6465665.1"/>
    </source>
</evidence>
<dbReference type="RefSeq" id="WP_184768149.1">
    <property type="nucleotide sequence ID" value="NZ_JACHGI010000002.1"/>
</dbReference>
<dbReference type="InterPro" id="IPR035902">
    <property type="entry name" value="Nuc_phospho_transferase"/>
</dbReference>
<dbReference type="GO" id="GO:0016757">
    <property type="term" value="F:glycosyltransferase activity"/>
    <property type="evidence" value="ECO:0007669"/>
    <property type="project" value="UniProtKB-KW"/>
</dbReference>
<dbReference type="SUPFAM" id="SSF52418">
    <property type="entry name" value="Nucleoside phosphorylase/phosphoribosyltransferase catalytic domain"/>
    <property type="match status" value="1"/>
</dbReference>
<name>A0A8E1WDM9_9HYPH</name>
<protein>
    <submittedName>
        <fullName evidence="3">Uncharacterized protein</fullName>
    </submittedName>
</protein>
<dbReference type="AlphaFoldDB" id="A0A8E1WDM9"/>
<dbReference type="EMBL" id="JACHGI010000002">
    <property type="protein sequence ID" value="MBB6465665.1"/>
    <property type="molecule type" value="Genomic_DNA"/>
</dbReference>
<evidence type="ECO:0000313" key="4">
    <source>
        <dbReference type="Proteomes" id="UP000532373"/>
    </source>
</evidence>
<reference evidence="3 4" key="1">
    <citation type="submission" date="2020-08" db="EMBL/GenBank/DDBJ databases">
        <title>Genomic Encyclopedia of Type Strains, Phase IV (KMG-IV): sequencing the most valuable type-strain genomes for metagenomic binning, comparative biology and taxonomic classification.</title>
        <authorList>
            <person name="Goeker M."/>
        </authorList>
    </citation>
    <scope>NUCLEOTIDE SEQUENCE [LARGE SCALE GENOMIC DNA]</scope>
    <source>
        <strain evidence="3 4">DSM 17454</strain>
    </source>
</reference>
<evidence type="ECO:0000256" key="1">
    <source>
        <dbReference type="ARBA" id="ARBA00022676"/>
    </source>
</evidence>
<keyword evidence="2" id="KW-0808">Transferase</keyword>
<proteinExistence type="predicted"/>
<comment type="caution">
    <text evidence="3">The sequence shown here is derived from an EMBL/GenBank/DDBJ whole genome shotgun (WGS) entry which is preliminary data.</text>
</comment>
<dbReference type="Proteomes" id="UP000532373">
    <property type="component" value="Unassembled WGS sequence"/>
</dbReference>
<evidence type="ECO:0000256" key="2">
    <source>
        <dbReference type="ARBA" id="ARBA00022679"/>
    </source>
</evidence>
<sequence>MFTLNGGKAGELVIPSRQRPKAELPTGLTSFEYWRAVWFGKARDESAEHTVIDTAATALLTLNPKKTLAEAHDEALALWRNRLSPRRK</sequence>